<evidence type="ECO:0000313" key="8">
    <source>
        <dbReference type="EMBL" id="KYD14405.1"/>
    </source>
</evidence>
<keyword evidence="4 6" id="KW-0808">Transferase</keyword>
<reference evidence="8 9" key="1">
    <citation type="submission" date="2016-01" db="EMBL/GenBank/DDBJ databases">
        <title>Draft Genome Sequences of Seven Thermophilic Sporeformers Isolated from Foods.</title>
        <authorList>
            <person name="Berendsen E.M."/>
            <person name="Wells-Bennik M.H."/>
            <person name="Krawcyk A.O."/>
            <person name="De Jong A."/>
            <person name="Holsappel S."/>
            <person name="Eijlander R.T."/>
            <person name="Kuipers O.P."/>
        </authorList>
    </citation>
    <scope>NUCLEOTIDE SEQUENCE [LARGE SCALE GENOMIC DNA]</scope>
    <source>
        <strain evidence="8 9">B4135</strain>
    </source>
</reference>
<evidence type="ECO:0000256" key="2">
    <source>
        <dbReference type="ARBA" id="ARBA00007441"/>
    </source>
</evidence>
<dbReference type="InterPro" id="IPR015422">
    <property type="entry name" value="PyrdxlP-dep_Trfase_small"/>
</dbReference>
<dbReference type="Gene3D" id="3.90.1150.10">
    <property type="entry name" value="Aspartate Aminotransferase, domain 1"/>
    <property type="match status" value="1"/>
</dbReference>
<comment type="cofactor">
    <cofactor evidence="1 6">
        <name>pyridoxal 5'-phosphate</name>
        <dbReference type="ChEBI" id="CHEBI:597326"/>
    </cofactor>
</comment>
<evidence type="ECO:0000256" key="6">
    <source>
        <dbReference type="RuleBase" id="RU000481"/>
    </source>
</evidence>
<dbReference type="SUPFAM" id="SSF53383">
    <property type="entry name" value="PLP-dependent transferases"/>
    <property type="match status" value="1"/>
</dbReference>
<evidence type="ECO:0000256" key="4">
    <source>
        <dbReference type="ARBA" id="ARBA00022679"/>
    </source>
</evidence>
<dbReference type="FunFam" id="3.40.640.10:FF:000033">
    <property type="entry name" value="Aspartate aminotransferase"/>
    <property type="match status" value="1"/>
</dbReference>
<dbReference type="InterPro" id="IPR015421">
    <property type="entry name" value="PyrdxlP-dep_Trfase_major"/>
</dbReference>
<protein>
    <recommendedName>
        <fullName evidence="6">Aminotransferase</fullName>
        <ecNumber evidence="6">2.6.1.-</ecNumber>
    </recommendedName>
</protein>
<dbReference type="Proteomes" id="UP000075683">
    <property type="component" value="Unassembled WGS sequence"/>
</dbReference>
<name>A0A150LQ39_9BACI</name>
<dbReference type="InterPro" id="IPR050596">
    <property type="entry name" value="AspAT/PAT-like"/>
</dbReference>
<dbReference type="EMBL" id="LQYT01000073">
    <property type="protein sequence ID" value="KYD14405.1"/>
    <property type="molecule type" value="Genomic_DNA"/>
</dbReference>
<dbReference type="AlphaFoldDB" id="A0A150LQ39"/>
<keyword evidence="3 6" id="KW-0032">Aminotransferase</keyword>
<feature type="domain" description="Aminotransferase class I/classII large" evidence="7">
    <location>
        <begin position="29"/>
        <end position="374"/>
    </location>
</feature>
<keyword evidence="5" id="KW-0663">Pyridoxal phosphate</keyword>
<gene>
    <name evidence="8" type="ORF">B4135_2832</name>
</gene>
<dbReference type="CDD" id="cd00609">
    <property type="entry name" value="AAT_like"/>
    <property type="match status" value="1"/>
</dbReference>
<dbReference type="InterPro" id="IPR015424">
    <property type="entry name" value="PyrdxlP-dep_Trfase"/>
</dbReference>
<dbReference type="OrthoDB" id="9802328at2"/>
<dbReference type="GO" id="GO:0030170">
    <property type="term" value="F:pyridoxal phosphate binding"/>
    <property type="evidence" value="ECO:0007669"/>
    <property type="project" value="InterPro"/>
</dbReference>
<dbReference type="RefSeq" id="WP_061569392.1">
    <property type="nucleotide sequence ID" value="NZ_LQYT01000073.1"/>
</dbReference>
<dbReference type="PANTHER" id="PTHR46383">
    <property type="entry name" value="ASPARTATE AMINOTRANSFERASE"/>
    <property type="match status" value="1"/>
</dbReference>
<comment type="similarity">
    <text evidence="2 6">Belongs to the class-I pyridoxal-phosphate-dependent aminotransferase family.</text>
</comment>
<evidence type="ECO:0000256" key="1">
    <source>
        <dbReference type="ARBA" id="ARBA00001933"/>
    </source>
</evidence>
<dbReference type="InterPro" id="IPR004838">
    <property type="entry name" value="NHTrfase_class1_PyrdxlP-BS"/>
</dbReference>
<proteinExistence type="inferred from homology"/>
<evidence type="ECO:0000256" key="3">
    <source>
        <dbReference type="ARBA" id="ARBA00022576"/>
    </source>
</evidence>
<accession>A0A150LQ39</accession>
<dbReference type="InterPro" id="IPR004839">
    <property type="entry name" value="Aminotransferase_I/II_large"/>
</dbReference>
<dbReference type="EC" id="2.6.1.-" evidence="6"/>
<dbReference type="Pfam" id="PF00155">
    <property type="entry name" value="Aminotran_1_2"/>
    <property type="match status" value="1"/>
</dbReference>
<dbReference type="PATRIC" id="fig|301148.3.peg.340"/>
<evidence type="ECO:0000256" key="5">
    <source>
        <dbReference type="ARBA" id="ARBA00022898"/>
    </source>
</evidence>
<sequence length="378" mass="41978">MEHLVNPQVKSIAISGIRRFFQLASQVEDVVSLTIGQPDFPTPEHVKEAAKRAIDDNFTVYTANAGMPELRKAAADFVKEKYHLSYDPEKEVIVTVGATEAIDIAFRTLLSPGDEVLLPAPVYPGYEPLIRLCGARPVFIDTRPFRFKLTAEALERHLTGRTKCLVLSYPANPTGVSYSREELAAIARVIRGKNMVILADEIYSEIVYGGPHVSIGEILRAQTVVINGLSKSHSMTGFRIGFLFAPEDLAKQMLKVHQYNVSCASSVSQRAAVEALTKGKDDPARMREEYKKRRDYVYKRLKEAGFETVLPDGAFYFFVKIPGNANSFDFCLNLVREHKVAVVPGSAFSPFGEGYFRLSYASSMDVLKEGLDRLAGAR</sequence>
<dbReference type="GO" id="GO:0006520">
    <property type="term" value="P:amino acid metabolic process"/>
    <property type="evidence" value="ECO:0007669"/>
    <property type="project" value="InterPro"/>
</dbReference>
<dbReference type="NCBIfam" id="NF005817">
    <property type="entry name" value="PRK07683.1"/>
    <property type="match status" value="1"/>
</dbReference>
<dbReference type="STRING" id="301148.B4135_2832"/>
<organism evidence="8 9">
    <name type="scientific">Caldibacillus debilis</name>
    <dbReference type="NCBI Taxonomy" id="301148"/>
    <lineage>
        <taxon>Bacteria</taxon>
        <taxon>Bacillati</taxon>
        <taxon>Bacillota</taxon>
        <taxon>Bacilli</taxon>
        <taxon>Bacillales</taxon>
        <taxon>Bacillaceae</taxon>
        <taxon>Caldibacillus</taxon>
    </lineage>
</organism>
<evidence type="ECO:0000313" key="9">
    <source>
        <dbReference type="Proteomes" id="UP000075683"/>
    </source>
</evidence>
<dbReference type="PANTHER" id="PTHR46383:SF4">
    <property type="entry name" value="AMINOTRANSFERASE"/>
    <property type="match status" value="1"/>
</dbReference>
<evidence type="ECO:0000259" key="7">
    <source>
        <dbReference type="Pfam" id="PF00155"/>
    </source>
</evidence>
<comment type="caution">
    <text evidence="8">The sequence shown here is derived from an EMBL/GenBank/DDBJ whole genome shotgun (WGS) entry which is preliminary data.</text>
</comment>
<dbReference type="Gene3D" id="3.40.640.10">
    <property type="entry name" value="Type I PLP-dependent aspartate aminotransferase-like (Major domain)"/>
    <property type="match status" value="1"/>
</dbReference>
<dbReference type="GO" id="GO:0008483">
    <property type="term" value="F:transaminase activity"/>
    <property type="evidence" value="ECO:0007669"/>
    <property type="project" value="UniProtKB-KW"/>
</dbReference>
<dbReference type="PROSITE" id="PS00105">
    <property type="entry name" value="AA_TRANSFER_CLASS_1"/>
    <property type="match status" value="1"/>
</dbReference>